<dbReference type="Pfam" id="PF09312">
    <property type="entry name" value="SurA_N"/>
    <property type="match status" value="1"/>
</dbReference>
<dbReference type="Gene3D" id="3.10.50.40">
    <property type="match status" value="1"/>
</dbReference>
<sequence>MKLGTFRRAALMLAGTMAAATALAQSAANQAPQAGAGQAGAAQPGGAQTGLDIPQDARFLAKEDPSIRKATAIVNGTVITGTDIDHRMALIRIANGGNIPAEEEQRLRAQVLRNLIDETLQIQAAEAQDMKVEQKDVDSYFSRYAQQFKQTPQQFSAYLRQNGSSETSIKRQIHGELAWSRLQARQIEPFVNVSQEEVQALIERLNAARGTQEFKVSEIFLSATPETAAEARANAQRIVEQLRKGASFRAYARQFSEASTAAVGGDLDWVRAEQLPEALAAAVKQIPVGTVSDPIAIPGGFSIIAVEDTRQFLTADPRDAVLSLKQMTVRFAANTPRPQVEAKVQQLVSTTQSMGGCGGAEAAAQSIGAEIVTNDQVPVRTLPAQMQQSLLGLSIGQATPPFGAVDDRISVLVMCGRDDPAQAREVSFDQVYGQLTEQRVNMRAMRYLRDLRRDAVVDYR</sequence>
<keyword evidence="5" id="KW-0143">Chaperone</keyword>
<evidence type="ECO:0000256" key="8">
    <source>
        <dbReference type="ARBA" id="ARBA00031484"/>
    </source>
</evidence>
<dbReference type="InterPro" id="IPR015391">
    <property type="entry name" value="SurA_N"/>
</dbReference>
<dbReference type="AlphaFoldDB" id="A0A2P7QH96"/>
<evidence type="ECO:0000313" key="12">
    <source>
        <dbReference type="EMBL" id="PSJ37332.1"/>
    </source>
</evidence>
<feature type="signal peptide" evidence="10">
    <location>
        <begin position="1"/>
        <end position="24"/>
    </location>
</feature>
<dbReference type="SUPFAM" id="SSF109998">
    <property type="entry name" value="Triger factor/SurA peptide-binding domain-like"/>
    <property type="match status" value="1"/>
</dbReference>
<dbReference type="InterPro" id="IPR006311">
    <property type="entry name" value="TAT_signal"/>
</dbReference>
<evidence type="ECO:0000256" key="9">
    <source>
        <dbReference type="PROSITE-ProRule" id="PRU00278"/>
    </source>
</evidence>
<dbReference type="RefSeq" id="WP_106515324.1">
    <property type="nucleotide sequence ID" value="NZ_PXYI01000009.1"/>
</dbReference>
<evidence type="ECO:0000256" key="5">
    <source>
        <dbReference type="ARBA" id="ARBA00023186"/>
    </source>
</evidence>
<dbReference type="PROSITE" id="PS50198">
    <property type="entry name" value="PPIC_PPIASE_2"/>
    <property type="match status" value="1"/>
</dbReference>
<dbReference type="InterPro" id="IPR046357">
    <property type="entry name" value="PPIase_dom_sf"/>
</dbReference>
<dbReference type="GO" id="GO:0003755">
    <property type="term" value="F:peptidyl-prolyl cis-trans isomerase activity"/>
    <property type="evidence" value="ECO:0007669"/>
    <property type="project" value="UniProtKB-KW"/>
</dbReference>
<dbReference type="Pfam" id="PF00639">
    <property type="entry name" value="Rotamase"/>
    <property type="match status" value="1"/>
</dbReference>
<dbReference type="SUPFAM" id="SSF54534">
    <property type="entry name" value="FKBP-like"/>
    <property type="match status" value="1"/>
</dbReference>
<evidence type="ECO:0000256" key="10">
    <source>
        <dbReference type="SAM" id="SignalP"/>
    </source>
</evidence>
<comment type="caution">
    <text evidence="12">The sequence shown here is derived from an EMBL/GenBank/DDBJ whole genome shotgun (WGS) entry which is preliminary data.</text>
</comment>
<evidence type="ECO:0000256" key="6">
    <source>
        <dbReference type="ARBA" id="ARBA00023235"/>
    </source>
</evidence>
<keyword evidence="4 9" id="KW-0697">Rotamase</keyword>
<dbReference type="PANTHER" id="PTHR47637:SF1">
    <property type="entry name" value="CHAPERONE SURA"/>
    <property type="match status" value="1"/>
</dbReference>
<evidence type="ECO:0000313" key="13">
    <source>
        <dbReference type="Proteomes" id="UP000241167"/>
    </source>
</evidence>
<evidence type="ECO:0000256" key="2">
    <source>
        <dbReference type="ARBA" id="ARBA00022729"/>
    </source>
</evidence>
<name>A0A2P7QH96_9SPHN</name>
<feature type="chain" id="PRO_5015157938" description="Parvulin-like PPIase" evidence="10">
    <location>
        <begin position="25"/>
        <end position="460"/>
    </location>
</feature>
<dbReference type="OrthoDB" id="9791746at2"/>
<protein>
    <recommendedName>
        <fullName evidence="1">Parvulin-like PPIase</fullName>
    </recommendedName>
    <alternativeName>
        <fullName evidence="7">Peptidyl-prolyl cis-trans isomerase plp</fullName>
    </alternativeName>
    <alternativeName>
        <fullName evidence="8">Rotamase plp</fullName>
    </alternativeName>
</protein>
<dbReference type="PROSITE" id="PS51318">
    <property type="entry name" value="TAT"/>
    <property type="match status" value="1"/>
</dbReference>
<reference evidence="12 13" key="1">
    <citation type="submission" date="2018-03" db="EMBL/GenBank/DDBJ databases">
        <title>The draft genome of Sphingosinicella sp. GL-C-18.</title>
        <authorList>
            <person name="Liu L."/>
            <person name="Li L."/>
            <person name="Liang L."/>
            <person name="Zhang X."/>
            <person name="Wang T."/>
        </authorList>
    </citation>
    <scope>NUCLEOTIDE SEQUENCE [LARGE SCALE GENOMIC DNA]</scope>
    <source>
        <strain evidence="12 13">GL-C-18</strain>
    </source>
</reference>
<evidence type="ECO:0000256" key="3">
    <source>
        <dbReference type="ARBA" id="ARBA00022764"/>
    </source>
</evidence>
<dbReference type="Proteomes" id="UP000241167">
    <property type="component" value="Unassembled WGS sequence"/>
</dbReference>
<evidence type="ECO:0000256" key="7">
    <source>
        <dbReference type="ARBA" id="ARBA00030642"/>
    </source>
</evidence>
<dbReference type="InterPro" id="IPR027304">
    <property type="entry name" value="Trigger_fact/SurA_dom_sf"/>
</dbReference>
<keyword evidence="13" id="KW-1185">Reference proteome</keyword>
<dbReference type="InterPro" id="IPR000297">
    <property type="entry name" value="PPIase_PpiC"/>
</dbReference>
<organism evidence="12 13">
    <name type="scientific">Allosphingosinicella deserti</name>
    <dbReference type="NCBI Taxonomy" id="2116704"/>
    <lineage>
        <taxon>Bacteria</taxon>
        <taxon>Pseudomonadati</taxon>
        <taxon>Pseudomonadota</taxon>
        <taxon>Alphaproteobacteria</taxon>
        <taxon>Sphingomonadales</taxon>
        <taxon>Sphingomonadaceae</taxon>
        <taxon>Allosphingosinicella</taxon>
    </lineage>
</organism>
<feature type="domain" description="PpiC" evidence="11">
    <location>
        <begin position="211"/>
        <end position="308"/>
    </location>
</feature>
<dbReference type="PANTHER" id="PTHR47637">
    <property type="entry name" value="CHAPERONE SURA"/>
    <property type="match status" value="1"/>
</dbReference>
<accession>A0A2P7QH96</accession>
<keyword evidence="2 10" id="KW-0732">Signal</keyword>
<dbReference type="InterPro" id="IPR050280">
    <property type="entry name" value="OMP_Chaperone_SurA"/>
</dbReference>
<evidence type="ECO:0000259" key="11">
    <source>
        <dbReference type="PROSITE" id="PS50198"/>
    </source>
</evidence>
<dbReference type="EMBL" id="PXYI01000009">
    <property type="protein sequence ID" value="PSJ37332.1"/>
    <property type="molecule type" value="Genomic_DNA"/>
</dbReference>
<evidence type="ECO:0000256" key="1">
    <source>
        <dbReference type="ARBA" id="ARBA00018370"/>
    </source>
</evidence>
<proteinExistence type="predicted"/>
<keyword evidence="6 9" id="KW-0413">Isomerase</keyword>
<evidence type="ECO:0000256" key="4">
    <source>
        <dbReference type="ARBA" id="ARBA00023110"/>
    </source>
</evidence>
<gene>
    <name evidence="12" type="ORF">C7I55_22715</name>
</gene>
<dbReference type="Gene3D" id="1.10.4030.10">
    <property type="entry name" value="Porin chaperone SurA, peptide-binding domain"/>
    <property type="match status" value="1"/>
</dbReference>
<keyword evidence="3" id="KW-0574">Periplasm</keyword>